<evidence type="ECO:0000259" key="5">
    <source>
        <dbReference type="PROSITE" id="PS50921"/>
    </source>
</evidence>
<evidence type="ECO:0000313" key="6">
    <source>
        <dbReference type="EMBL" id="TQJ01522.1"/>
    </source>
</evidence>
<keyword evidence="3" id="KW-0805">Transcription regulation</keyword>
<gene>
    <name evidence="6" type="ORF">FB471_1209</name>
</gene>
<sequence>MKGRRGVHRAFVEMADTVTSDFDLIEFLDTVVHRSAELLGIADCGLVLEDEAGELSLIAASTERARQLELLQVGKGVGPCPDCLHSGSLVQHADLATGTSGWSEFTPEALASGFSAVYAVPLRHRQRIIGVINAFSPAALDGDSLEVWQSFAEVAAIGLLHERIVRHGKIVNGQLQEALNSRVLIEQAKGVLAERMSIPVDDAFSALRGDARKNRHTVRELAVRVLRGHAFPDNTPSPDVP</sequence>
<organism evidence="6 7">
    <name type="scientific">Amycolatopsis cihanbeyliensis</name>
    <dbReference type="NCBI Taxonomy" id="1128664"/>
    <lineage>
        <taxon>Bacteria</taxon>
        <taxon>Bacillati</taxon>
        <taxon>Actinomycetota</taxon>
        <taxon>Actinomycetes</taxon>
        <taxon>Pseudonocardiales</taxon>
        <taxon>Pseudonocardiaceae</taxon>
        <taxon>Amycolatopsis</taxon>
    </lineage>
</organism>
<reference evidence="6 7" key="1">
    <citation type="submission" date="2019-06" db="EMBL/GenBank/DDBJ databases">
        <title>Sequencing the genomes of 1000 actinobacteria strains.</title>
        <authorList>
            <person name="Klenk H.-P."/>
        </authorList>
    </citation>
    <scope>NUCLEOTIDE SEQUENCE [LARGE SCALE GENOMIC DNA]</scope>
    <source>
        <strain evidence="6 7">DSM 45679</strain>
    </source>
</reference>
<dbReference type="SUPFAM" id="SSF52172">
    <property type="entry name" value="CheY-like"/>
    <property type="match status" value="1"/>
</dbReference>
<accession>A0A542DEM2</accession>
<dbReference type="GO" id="GO:0016301">
    <property type="term" value="F:kinase activity"/>
    <property type="evidence" value="ECO:0007669"/>
    <property type="project" value="UniProtKB-KW"/>
</dbReference>
<evidence type="ECO:0000256" key="1">
    <source>
        <dbReference type="ARBA" id="ARBA00022679"/>
    </source>
</evidence>
<dbReference type="InterPro" id="IPR003018">
    <property type="entry name" value="GAF"/>
</dbReference>
<name>A0A542DEM2_AMYCI</name>
<protein>
    <submittedName>
        <fullName evidence="6">ANTAR domain-containing protein</fullName>
    </submittedName>
</protein>
<dbReference type="PIRSF" id="PIRSF036625">
    <property type="entry name" value="GAF_ANTAR"/>
    <property type="match status" value="1"/>
</dbReference>
<dbReference type="GO" id="GO:0003723">
    <property type="term" value="F:RNA binding"/>
    <property type="evidence" value="ECO:0007669"/>
    <property type="project" value="InterPro"/>
</dbReference>
<feature type="domain" description="ANTAR" evidence="5">
    <location>
        <begin position="165"/>
        <end position="226"/>
    </location>
</feature>
<keyword evidence="2" id="KW-0418">Kinase</keyword>
<dbReference type="Proteomes" id="UP000320876">
    <property type="component" value="Unassembled WGS sequence"/>
</dbReference>
<dbReference type="Pfam" id="PF13185">
    <property type="entry name" value="GAF_2"/>
    <property type="match status" value="1"/>
</dbReference>
<keyword evidence="4" id="KW-0804">Transcription</keyword>
<dbReference type="Gene3D" id="1.10.10.10">
    <property type="entry name" value="Winged helix-like DNA-binding domain superfamily/Winged helix DNA-binding domain"/>
    <property type="match status" value="1"/>
</dbReference>
<comment type="caution">
    <text evidence="6">The sequence shown here is derived from an EMBL/GenBank/DDBJ whole genome shotgun (WGS) entry which is preliminary data.</text>
</comment>
<proteinExistence type="predicted"/>
<dbReference type="SMART" id="SM01012">
    <property type="entry name" value="ANTAR"/>
    <property type="match status" value="1"/>
</dbReference>
<dbReference type="SMART" id="SM00065">
    <property type="entry name" value="GAF"/>
    <property type="match status" value="1"/>
</dbReference>
<dbReference type="AlphaFoldDB" id="A0A542DEM2"/>
<evidence type="ECO:0000313" key="7">
    <source>
        <dbReference type="Proteomes" id="UP000320876"/>
    </source>
</evidence>
<dbReference type="EMBL" id="VFML01000001">
    <property type="protein sequence ID" value="TQJ01522.1"/>
    <property type="molecule type" value="Genomic_DNA"/>
</dbReference>
<dbReference type="InterPro" id="IPR005561">
    <property type="entry name" value="ANTAR"/>
</dbReference>
<dbReference type="Gene3D" id="3.30.450.40">
    <property type="match status" value="1"/>
</dbReference>
<evidence type="ECO:0000256" key="2">
    <source>
        <dbReference type="ARBA" id="ARBA00022777"/>
    </source>
</evidence>
<keyword evidence="7" id="KW-1185">Reference proteome</keyword>
<dbReference type="InterPro" id="IPR011006">
    <property type="entry name" value="CheY-like_superfamily"/>
</dbReference>
<dbReference type="InterPro" id="IPR012074">
    <property type="entry name" value="GAF_ANTAR"/>
</dbReference>
<dbReference type="OrthoDB" id="3683444at2"/>
<dbReference type="InterPro" id="IPR036388">
    <property type="entry name" value="WH-like_DNA-bd_sf"/>
</dbReference>
<dbReference type="InterPro" id="IPR029016">
    <property type="entry name" value="GAF-like_dom_sf"/>
</dbReference>
<evidence type="ECO:0000256" key="3">
    <source>
        <dbReference type="ARBA" id="ARBA00023015"/>
    </source>
</evidence>
<dbReference type="Pfam" id="PF03861">
    <property type="entry name" value="ANTAR"/>
    <property type="match status" value="1"/>
</dbReference>
<keyword evidence="1" id="KW-0808">Transferase</keyword>
<dbReference type="SUPFAM" id="SSF55781">
    <property type="entry name" value="GAF domain-like"/>
    <property type="match status" value="1"/>
</dbReference>
<dbReference type="PROSITE" id="PS50921">
    <property type="entry name" value="ANTAR"/>
    <property type="match status" value="1"/>
</dbReference>
<evidence type="ECO:0000256" key="4">
    <source>
        <dbReference type="ARBA" id="ARBA00023163"/>
    </source>
</evidence>